<dbReference type="GO" id="GO:0006614">
    <property type="term" value="P:SRP-dependent cotranslational protein targeting to membrane"/>
    <property type="evidence" value="ECO:0007669"/>
    <property type="project" value="InterPro"/>
</dbReference>
<evidence type="ECO:0000256" key="5">
    <source>
        <dbReference type="ARBA" id="ARBA00023274"/>
    </source>
</evidence>
<feature type="domain" description="Signal recognition particle SRP72 subunit RNA-binding" evidence="7">
    <location>
        <begin position="101"/>
        <end position="153"/>
    </location>
</feature>
<keyword evidence="3" id="KW-0963">Cytoplasm</keyword>
<sequence length="219" mass="24340">MEVSSGRLSALWRQAADFHLRGGEPAVAAQSLEELLKLSPDDKKTLAQLVIAYAQFDPEKAKSVSKRLVSSADLTADADVDTLEAANWMMDTKFIKKTATKVEASPGTPGNELLQTNKKKRKRPGKLPKNYDANCDPDPERWLPRHERSTFRKKKDRRNKDIGKGTQGAATGAADQFDITKMASTQKTSPNPQMSPAPEGPRQQQRKVQQKKKKKGGKW</sequence>
<evidence type="ECO:0000313" key="9">
    <source>
        <dbReference type="Proteomes" id="UP000291343"/>
    </source>
</evidence>
<protein>
    <recommendedName>
        <fullName evidence="7">Signal recognition particle SRP72 subunit RNA-binding domain-containing protein</fullName>
    </recommendedName>
</protein>
<name>A0A482XGY8_LAOST</name>
<feature type="region of interest" description="Disordered" evidence="6">
    <location>
        <begin position="101"/>
        <end position="219"/>
    </location>
</feature>
<dbReference type="Pfam" id="PF08492">
    <property type="entry name" value="SRP72"/>
    <property type="match status" value="1"/>
</dbReference>
<dbReference type="SMR" id="A0A482XGY8"/>
<proteinExistence type="predicted"/>
<evidence type="ECO:0000256" key="3">
    <source>
        <dbReference type="ARBA" id="ARBA00022490"/>
    </source>
</evidence>
<feature type="compositionally biased region" description="Polar residues" evidence="6">
    <location>
        <begin position="182"/>
        <end position="192"/>
    </location>
</feature>
<gene>
    <name evidence="8" type="ORF">LSTR_LSTR015570</name>
</gene>
<reference evidence="8 9" key="1">
    <citation type="journal article" date="2017" name="Gigascience">
        <title>Genome sequence of the small brown planthopper, Laodelphax striatellus.</title>
        <authorList>
            <person name="Zhu J."/>
            <person name="Jiang F."/>
            <person name="Wang X."/>
            <person name="Yang P."/>
            <person name="Bao Y."/>
            <person name="Zhao W."/>
            <person name="Wang W."/>
            <person name="Lu H."/>
            <person name="Wang Q."/>
            <person name="Cui N."/>
            <person name="Li J."/>
            <person name="Chen X."/>
            <person name="Luo L."/>
            <person name="Yu J."/>
            <person name="Kang L."/>
            <person name="Cui F."/>
        </authorList>
    </citation>
    <scope>NUCLEOTIDE SEQUENCE [LARGE SCALE GENOMIC DNA]</scope>
    <source>
        <strain evidence="8">Lst14</strain>
    </source>
</reference>
<comment type="caution">
    <text evidence="8">The sequence shown here is derived from an EMBL/GenBank/DDBJ whole genome shotgun (WGS) entry which is preliminary data.</text>
</comment>
<dbReference type="GO" id="GO:0005786">
    <property type="term" value="C:signal recognition particle, endoplasmic reticulum targeting"/>
    <property type="evidence" value="ECO:0007669"/>
    <property type="project" value="TreeGrafter"/>
</dbReference>
<evidence type="ECO:0000259" key="7">
    <source>
        <dbReference type="Pfam" id="PF08492"/>
    </source>
</evidence>
<evidence type="ECO:0000313" key="8">
    <source>
        <dbReference type="EMBL" id="RZF44904.1"/>
    </source>
</evidence>
<dbReference type="GO" id="GO:0005783">
    <property type="term" value="C:endoplasmic reticulum"/>
    <property type="evidence" value="ECO:0007669"/>
    <property type="project" value="UniProtKB-SubCell"/>
</dbReference>
<dbReference type="InParanoid" id="A0A482XGY8"/>
<dbReference type="PANTHER" id="PTHR14094:SF9">
    <property type="entry name" value="SIGNAL RECOGNITION PARTICLE SUBUNIT SRP72"/>
    <property type="match status" value="1"/>
</dbReference>
<evidence type="ECO:0000256" key="2">
    <source>
        <dbReference type="ARBA" id="ARBA00004496"/>
    </source>
</evidence>
<feature type="compositionally biased region" description="Basic residues" evidence="6">
    <location>
        <begin position="117"/>
        <end position="126"/>
    </location>
</feature>
<evidence type="ECO:0000256" key="6">
    <source>
        <dbReference type="SAM" id="MobiDB-lite"/>
    </source>
</evidence>
<dbReference type="OrthoDB" id="5421607at2759"/>
<organism evidence="8 9">
    <name type="scientific">Laodelphax striatellus</name>
    <name type="common">Small brown planthopper</name>
    <name type="synonym">Delphax striatella</name>
    <dbReference type="NCBI Taxonomy" id="195883"/>
    <lineage>
        <taxon>Eukaryota</taxon>
        <taxon>Metazoa</taxon>
        <taxon>Ecdysozoa</taxon>
        <taxon>Arthropoda</taxon>
        <taxon>Hexapoda</taxon>
        <taxon>Insecta</taxon>
        <taxon>Pterygota</taxon>
        <taxon>Neoptera</taxon>
        <taxon>Paraneoptera</taxon>
        <taxon>Hemiptera</taxon>
        <taxon>Auchenorrhyncha</taxon>
        <taxon>Fulgoroidea</taxon>
        <taxon>Delphacidae</taxon>
        <taxon>Criomorphinae</taxon>
        <taxon>Laodelphax</taxon>
    </lineage>
</organism>
<feature type="compositionally biased region" description="Basic residues" evidence="6">
    <location>
        <begin position="204"/>
        <end position="219"/>
    </location>
</feature>
<dbReference type="PANTHER" id="PTHR14094">
    <property type="entry name" value="SIGNAL RECOGNITION PARTICLE 72"/>
    <property type="match status" value="1"/>
</dbReference>
<keyword evidence="4" id="KW-0256">Endoplasmic reticulum</keyword>
<dbReference type="EMBL" id="QKKF02010248">
    <property type="protein sequence ID" value="RZF44904.1"/>
    <property type="molecule type" value="Genomic_DNA"/>
</dbReference>
<feature type="compositionally biased region" description="Basic and acidic residues" evidence="6">
    <location>
        <begin position="138"/>
        <end position="150"/>
    </location>
</feature>
<dbReference type="GO" id="GO:0008312">
    <property type="term" value="F:7S RNA binding"/>
    <property type="evidence" value="ECO:0007669"/>
    <property type="project" value="InterPro"/>
</dbReference>
<keyword evidence="5" id="KW-0687">Ribonucleoprotein</keyword>
<dbReference type="GO" id="GO:0043022">
    <property type="term" value="F:ribosome binding"/>
    <property type="evidence" value="ECO:0007669"/>
    <property type="project" value="TreeGrafter"/>
</dbReference>
<accession>A0A482XGY8</accession>
<dbReference type="STRING" id="195883.A0A482XGY8"/>
<dbReference type="InterPro" id="IPR013699">
    <property type="entry name" value="Signal_recog_part_SRP72_RNA-bd"/>
</dbReference>
<dbReference type="AlphaFoldDB" id="A0A482XGY8"/>
<comment type="subcellular location">
    <subcellularLocation>
        <location evidence="2">Cytoplasm</location>
    </subcellularLocation>
    <subcellularLocation>
        <location evidence="1">Endoplasmic reticulum</location>
    </subcellularLocation>
</comment>
<evidence type="ECO:0000256" key="4">
    <source>
        <dbReference type="ARBA" id="ARBA00022824"/>
    </source>
</evidence>
<evidence type="ECO:0000256" key="1">
    <source>
        <dbReference type="ARBA" id="ARBA00004240"/>
    </source>
</evidence>
<dbReference type="Proteomes" id="UP000291343">
    <property type="component" value="Unassembled WGS sequence"/>
</dbReference>
<keyword evidence="9" id="KW-1185">Reference proteome</keyword>
<dbReference type="InterPro" id="IPR026270">
    <property type="entry name" value="SRP72"/>
</dbReference>